<evidence type="ECO:0000313" key="2">
    <source>
        <dbReference type="Proteomes" id="UP000177362"/>
    </source>
</evidence>
<evidence type="ECO:0008006" key="3">
    <source>
        <dbReference type="Google" id="ProtNLM"/>
    </source>
</evidence>
<dbReference type="EMBL" id="MHQJ01000041">
    <property type="protein sequence ID" value="OHA00621.1"/>
    <property type="molecule type" value="Genomic_DNA"/>
</dbReference>
<reference evidence="1 2" key="1">
    <citation type="journal article" date="2016" name="Nat. Commun.">
        <title>Thousands of microbial genomes shed light on interconnected biogeochemical processes in an aquifer system.</title>
        <authorList>
            <person name="Anantharaman K."/>
            <person name="Brown C.T."/>
            <person name="Hug L.A."/>
            <person name="Sharon I."/>
            <person name="Castelle C.J."/>
            <person name="Probst A.J."/>
            <person name="Thomas B.C."/>
            <person name="Singh A."/>
            <person name="Wilkins M.J."/>
            <person name="Karaoz U."/>
            <person name="Brodie E.L."/>
            <person name="Williams K.H."/>
            <person name="Hubbard S.S."/>
            <person name="Banfield J.F."/>
        </authorList>
    </citation>
    <scope>NUCLEOTIDE SEQUENCE [LARGE SCALE GENOMIC DNA]</scope>
</reference>
<accession>A0A1G2KQ80</accession>
<dbReference type="InterPro" id="IPR029033">
    <property type="entry name" value="His_PPase_superfam"/>
</dbReference>
<proteinExistence type="predicted"/>
<dbReference type="SUPFAM" id="SSF53254">
    <property type="entry name" value="Phosphoglycerate mutase-like"/>
    <property type="match status" value="1"/>
</dbReference>
<sequence length="275" mass="31044">MEREGSEYWLTRHAQSVSGVTKDLPLTPEGVLQAKERAVALARMIEEAPEGAVIFHGGVSPFTRTRMTMGAYTNELKEQLKDREEIHEDAKRVGYLKTAKGVVQKAESSPNTKVVIDLPLALKGLMDESQFYLPNGEVKPEWMALLVKHGKDFTSAVKEWFSVQPRTDEALPNPYQIAESYIRDMRRLDEFAKRFFPDRPRRVTFVGHSFAIDALLTYIANDGKITPEGFEKIGGKVVNETELSVIEPGTSMKLHYRDHDFELPDSESGTATNER</sequence>
<dbReference type="InterPro" id="IPR013078">
    <property type="entry name" value="His_Pase_superF_clade-1"/>
</dbReference>
<dbReference type="SMART" id="SM00855">
    <property type="entry name" value="PGAM"/>
    <property type="match status" value="1"/>
</dbReference>
<gene>
    <name evidence="1" type="ORF">A3C11_01820</name>
</gene>
<dbReference type="Pfam" id="PF00300">
    <property type="entry name" value="His_Phos_1"/>
    <property type="match status" value="1"/>
</dbReference>
<dbReference type="STRING" id="1802271.A3C11_01820"/>
<dbReference type="Gene3D" id="3.40.50.1240">
    <property type="entry name" value="Phosphoglycerate mutase-like"/>
    <property type="match status" value="1"/>
</dbReference>
<evidence type="ECO:0000313" key="1">
    <source>
        <dbReference type="EMBL" id="OHA00621.1"/>
    </source>
</evidence>
<comment type="caution">
    <text evidence="1">The sequence shown here is derived from an EMBL/GenBank/DDBJ whole genome shotgun (WGS) entry which is preliminary data.</text>
</comment>
<dbReference type="AlphaFoldDB" id="A0A1G2KQ80"/>
<protein>
    <recommendedName>
        <fullName evidence="3">Phosphoglycerate mutase</fullName>
    </recommendedName>
</protein>
<name>A0A1G2KQ80_9BACT</name>
<organism evidence="1 2">
    <name type="scientific">Candidatus Sungbacteria bacterium RIFCSPHIGHO2_02_FULL_49_12</name>
    <dbReference type="NCBI Taxonomy" id="1802271"/>
    <lineage>
        <taxon>Bacteria</taxon>
        <taxon>Candidatus Sungiibacteriota</taxon>
    </lineage>
</organism>
<dbReference type="Proteomes" id="UP000177362">
    <property type="component" value="Unassembled WGS sequence"/>
</dbReference>